<feature type="compositionally biased region" description="Basic and acidic residues" evidence="1">
    <location>
        <begin position="103"/>
        <end position="112"/>
    </location>
</feature>
<dbReference type="AlphaFoldDB" id="A0A834WR22"/>
<gene>
    <name evidence="2" type="ORF">G2W53_013850</name>
</gene>
<keyword evidence="3" id="KW-1185">Reference proteome</keyword>
<dbReference type="Proteomes" id="UP000634136">
    <property type="component" value="Unassembled WGS sequence"/>
</dbReference>
<evidence type="ECO:0000256" key="1">
    <source>
        <dbReference type="SAM" id="MobiDB-lite"/>
    </source>
</evidence>
<evidence type="ECO:0000313" key="2">
    <source>
        <dbReference type="EMBL" id="KAF7831517.1"/>
    </source>
</evidence>
<feature type="region of interest" description="Disordered" evidence="1">
    <location>
        <begin position="1"/>
        <end position="32"/>
    </location>
</feature>
<evidence type="ECO:0000313" key="3">
    <source>
        <dbReference type="Proteomes" id="UP000634136"/>
    </source>
</evidence>
<proteinExistence type="predicted"/>
<accession>A0A834WR22</accession>
<name>A0A834WR22_9FABA</name>
<feature type="compositionally biased region" description="Polar residues" evidence="1">
    <location>
        <begin position="81"/>
        <end position="97"/>
    </location>
</feature>
<reference evidence="2" key="1">
    <citation type="submission" date="2020-09" db="EMBL/GenBank/DDBJ databases">
        <title>Genome-Enabled Discovery of Anthraquinone Biosynthesis in Senna tora.</title>
        <authorList>
            <person name="Kang S.-H."/>
            <person name="Pandey R.P."/>
            <person name="Lee C.-M."/>
            <person name="Sim J.-S."/>
            <person name="Jeong J.-T."/>
            <person name="Choi B.-S."/>
            <person name="Jung M."/>
            <person name="Ginzburg D."/>
            <person name="Zhao K."/>
            <person name="Won S.Y."/>
            <person name="Oh T.-J."/>
            <person name="Yu Y."/>
            <person name="Kim N.-H."/>
            <person name="Lee O.R."/>
            <person name="Lee T.-H."/>
            <person name="Bashyal P."/>
            <person name="Kim T.-S."/>
            <person name="Lee W.-H."/>
            <person name="Kawkins C."/>
            <person name="Kim C.-K."/>
            <person name="Kim J.S."/>
            <person name="Ahn B.O."/>
            <person name="Rhee S.Y."/>
            <person name="Sohng J.K."/>
        </authorList>
    </citation>
    <scope>NUCLEOTIDE SEQUENCE</scope>
    <source>
        <tissue evidence="2">Leaf</tissue>
    </source>
</reference>
<comment type="caution">
    <text evidence="2">The sequence shown here is derived from an EMBL/GenBank/DDBJ whole genome shotgun (WGS) entry which is preliminary data.</text>
</comment>
<sequence>MDSVMAAPRTEESMKTKMPKKNGGGGGFVSRSSSENFEMYGGILRPYPPSLSLCALNHHYRQNQQPPLLPLPIQHPLLSRPPSSTQRNRNRDTSLTPKKSKQAKREEVKRDLKSASRSISEILTVHSASRLGPDPNDLPTKFLLVLTAASGDLETFPGVKAFKVVILLS</sequence>
<organism evidence="2 3">
    <name type="scientific">Senna tora</name>
    <dbReference type="NCBI Taxonomy" id="362788"/>
    <lineage>
        <taxon>Eukaryota</taxon>
        <taxon>Viridiplantae</taxon>
        <taxon>Streptophyta</taxon>
        <taxon>Embryophyta</taxon>
        <taxon>Tracheophyta</taxon>
        <taxon>Spermatophyta</taxon>
        <taxon>Magnoliopsida</taxon>
        <taxon>eudicotyledons</taxon>
        <taxon>Gunneridae</taxon>
        <taxon>Pentapetalae</taxon>
        <taxon>rosids</taxon>
        <taxon>fabids</taxon>
        <taxon>Fabales</taxon>
        <taxon>Fabaceae</taxon>
        <taxon>Caesalpinioideae</taxon>
        <taxon>Cassia clade</taxon>
        <taxon>Senna</taxon>
    </lineage>
</organism>
<dbReference type="OrthoDB" id="1432705at2759"/>
<dbReference type="EMBL" id="JAAIUW010000005">
    <property type="protein sequence ID" value="KAF7831517.1"/>
    <property type="molecule type" value="Genomic_DNA"/>
</dbReference>
<feature type="compositionally biased region" description="Low complexity" evidence="1">
    <location>
        <begin position="65"/>
        <end position="78"/>
    </location>
</feature>
<protein>
    <submittedName>
        <fullName evidence="2">Uncharacterized protein</fullName>
    </submittedName>
</protein>
<feature type="region of interest" description="Disordered" evidence="1">
    <location>
        <begin position="65"/>
        <end position="112"/>
    </location>
</feature>